<proteinExistence type="predicted"/>
<reference evidence="1 2" key="1">
    <citation type="submission" date="2024-09" db="EMBL/GenBank/DDBJ databases">
        <title>Floridaenema gen nov. (Aerosakkonemataceae, Aerosakkonematales ord. nov., Cyanobacteria) from benthic tropical and subtropical fresh waters, with the description of four new species.</title>
        <authorList>
            <person name="Moretto J.A."/>
            <person name="Berthold D.E."/>
            <person name="Lefler F.W."/>
            <person name="Huang I.-S."/>
            <person name="Laughinghouse H. IV."/>
        </authorList>
    </citation>
    <scope>NUCLEOTIDE SEQUENCE [LARGE SCALE GENOMIC DNA]</scope>
    <source>
        <strain evidence="1 2">BLCC-F167</strain>
    </source>
</reference>
<dbReference type="Proteomes" id="UP001576780">
    <property type="component" value="Unassembled WGS sequence"/>
</dbReference>
<gene>
    <name evidence="1" type="ORF">ACE1CA_29835</name>
</gene>
<protein>
    <submittedName>
        <fullName evidence="1">Uncharacterized protein</fullName>
    </submittedName>
</protein>
<name>A0ABV4WUF8_9CYAN</name>
<organism evidence="1 2">
    <name type="scientific">Floridaenema evergladense BLCC-F167</name>
    <dbReference type="NCBI Taxonomy" id="3153639"/>
    <lineage>
        <taxon>Bacteria</taxon>
        <taxon>Bacillati</taxon>
        <taxon>Cyanobacteriota</taxon>
        <taxon>Cyanophyceae</taxon>
        <taxon>Oscillatoriophycideae</taxon>
        <taxon>Aerosakkonematales</taxon>
        <taxon>Aerosakkonemataceae</taxon>
        <taxon>Floridanema</taxon>
        <taxon>Floridanema evergladense</taxon>
    </lineage>
</organism>
<evidence type="ECO:0000313" key="2">
    <source>
        <dbReference type="Proteomes" id="UP001576780"/>
    </source>
</evidence>
<dbReference type="RefSeq" id="WP_413281011.1">
    <property type="nucleotide sequence ID" value="NZ_JBHFNT010000273.1"/>
</dbReference>
<evidence type="ECO:0000313" key="1">
    <source>
        <dbReference type="EMBL" id="MFB2838710.1"/>
    </source>
</evidence>
<dbReference type="EMBL" id="JBHFNT010000273">
    <property type="protein sequence ID" value="MFB2838710.1"/>
    <property type="molecule type" value="Genomic_DNA"/>
</dbReference>
<sequence length="61" mass="6803">MTPTVRVVEVNGQPGIVVMADGCTQSVMTFEIVDGLIQSIYTMRNPDKLKQFASWSNNRDL</sequence>
<keyword evidence="2" id="KW-1185">Reference proteome</keyword>
<comment type="caution">
    <text evidence="1">The sequence shown here is derived from an EMBL/GenBank/DDBJ whole genome shotgun (WGS) entry which is preliminary data.</text>
</comment>
<accession>A0ABV4WUF8</accession>